<dbReference type="PANTHER" id="PTHR42999:SF2">
    <property type="match status" value="1"/>
</dbReference>
<dbReference type="Gene3D" id="2.160.20.80">
    <property type="entry name" value="E3 ubiquitin-protein ligase SopA"/>
    <property type="match status" value="2"/>
</dbReference>
<dbReference type="EMBL" id="FXAN01000035">
    <property type="protein sequence ID" value="SMF98902.1"/>
    <property type="molecule type" value="Genomic_DNA"/>
</dbReference>
<dbReference type="SUPFAM" id="SSF141571">
    <property type="entry name" value="Pentapeptide repeat-like"/>
    <property type="match status" value="2"/>
</dbReference>
<evidence type="ECO:0000259" key="1">
    <source>
        <dbReference type="Pfam" id="PF09937"/>
    </source>
</evidence>
<dbReference type="AlphaFoldDB" id="A0A238H136"/>
<organism evidence="2 3">
    <name type="scientific">Burkholderia singularis</name>
    <dbReference type="NCBI Taxonomy" id="1503053"/>
    <lineage>
        <taxon>Bacteria</taxon>
        <taxon>Pseudomonadati</taxon>
        <taxon>Pseudomonadota</taxon>
        <taxon>Betaproteobacteria</taxon>
        <taxon>Burkholderiales</taxon>
        <taxon>Burkholderiaceae</taxon>
        <taxon>Burkholderia</taxon>
        <taxon>pseudomallei group</taxon>
    </lineage>
</organism>
<evidence type="ECO:0000313" key="3">
    <source>
        <dbReference type="Proteomes" id="UP000198460"/>
    </source>
</evidence>
<proteinExistence type="predicted"/>
<accession>A0A238H136</accession>
<sequence>MPIRHVKPQSVLVATTRTQIGSQPMMALSLGVGFRLSDPAILVHEAAVWEALKAAAPSVPLAEAAMPKQCAEWLLVGHSVHRVPPGALGHAVDWAAWVELDGVRKTVSCRAPVDRRAGSEPLVRLAIDPTQAVAGSANENPLGIASGTAPLLRVGSLGVGPEPLAAMGALASDWPERRQWMPNRPSSLDAMANDGTHLGWPESVDRRYFQQAAPDQWSRREDWPCGARFELSRFGAQGDGYAGELPRLTAVALVTRTEQPHAERVALRQQTVWFLPDHDIGVLWWNGSVGIDYLLDDSLEMLVAALKDADERVDADALMRFAELRSDLTSTDPMQETDHVLMPAVDKGWVWEMILDADDHPRFSPPPRGRDEIAERLEHHRLGLLEAREGRARMDAFDERMQHETLPTAPPDGGDWRQRFAEPASRELARVTVRDADLTELCFEGWRLDEVRFERCRLDRTEWRRCELNNVHVVDCSFTNATLDATVWRDGAIVRGQLHRSAWSNVVLERVNIEDCYFDELTVEGGSWSLVSMQGCGGARGSVRDMVWSGVSWNGADVRYWNWSRVRADDLGVVECKMTGLSLSQCTMVKPSILLSDLSSSAWQRSTLSFAVLSHGTSIDHAQLCDCVFTSSSFQDLRADAVQVDHCSFMQLNAQHLQAERSNWTCTLLDGANVTHSWLVGASFDRCSLKEAMLYGADMRETRMFDCNLIRARTSWAHLPGARAWQGNLNVGRLDVPGREK</sequence>
<dbReference type="Pfam" id="PF00805">
    <property type="entry name" value="Pentapeptide"/>
    <property type="match status" value="2"/>
</dbReference>
<dbReference type="Pfam" id="PF09937">
    <property type="entry name" value="DUF2169"/>
    <property type="match status" value="1"/>
</dbReference>
<evidence type="ECO:0000313" key="2">
    <source>
        <dbReference type="EMBL" id="SMF98902.1"/>
    </source>
</evidence>
<dbReference type="InterPro" id="IPR018683">
    <property type="entry name" value="DUF2169"/>
</dbReference>
<dbReference type="InterPro" id="IPR001646">
    <property type="entry name" value="5peptide_repeat"/>
</dbReference>
<dbReference type="PANTHER" id="PTHR42999">
    <property type="entry name" value="ANTIBIOTIC RESISTANCE PROTEIN MCBG"/>
    <property type="match status" value="1"/>
</dbReference>
<feature type="domain" description="DUF2169" evidence="1">
    <location>
        <begin position="60"/>
        <end position="285"/>
    </location>
</feature>
<name>A0A238H136_9BURK</name>
<dbReference type="Proteomes" id="UP000198460">
    <property type="component" value="Unassembled WGS sequence"/>
</dbReference>
<dbReference type="InterPro" id="IPR052949">
    <property type="entry name" value="PA_immunity-related"/>
</dbReference>
<gene>
    <name evidence="2" type="ORF">BSIN_2745</name>
</gene>
<reference evidence="2 3" key="1">
    <citation type="submission" date="2017-04" db="EMBL/GenBank/DDBJ databases">
        <authorList>
            <person name="Afonso C.L."/>
            <person name="Miller P.J."/>
            <person name="Scott M.A."/>
            <person name="Spackman E."/>
            <person name="Goraichik I."/>
            <person name="Dimitrov K.M."/>
            <person name="Suarez D.L."/>
            <person name="Swayne D.E."/>
        </authorList>
    </citation>
    <scope>NUCLEOTIDE SEQUENCE [LARGE SCALE GENOMIC DNA]</scope>
    <source>
        <strain evidence="2">LMG 28154</strain>
    </source>
</reference>
<protein>
    <recommendedName>
        <fullName evidence="1">DUF2169 domain-containing protein</fullName>
    </recommendedName>
</protein>